<dbReference type="PANTHER" id="PTHR43047:SF72">
    <property type="entry name" value="OSMOSENSING HISTIDINE PROTEIN KINASE SLN1"/>
    <property type="match status" value="1"/>
</dbReference>
<organism evidence="6 7">
    <name type="scientific">Niveispirillum cyanobacteriorum</name>
    <dbReference type="NCBI Taxonomy" id="1612173"/>
    <lineage>
        <taxon>Bacteria</taxon>
        <taxon>Pseudomonadati</taxon>
        <taxon>Pseudomonadota</taxon>
        <taxon>Alphaproteobacteria</taxon>
        <taxon>Rhodospirillales</taxon>
        <taxon>Azospirillaceae</taxon>
        <taxon>Niveispirillum</taxon>
    </lineage>
</organism>
<dbReference type="InterPro" id="IPR001610">
    <property type="entry name" value="PAC"/>
</dbReference>
<dbReference type="SUPFAM" id="SSF55874">
    <property type="entry name" value="ATPase domain of HSP90 chaperone/DNA topoisomerase II/histidine kinase"/>
    <property type="match status" value="1"/>
</dbReference>
<keyword evidence="4" id="KW-0808">Transferase</keyword>
<dbReference type="InterPro" id="IPR003661">
    <property type="entry name" value="HisK_dim/P_dom"/>
</dbReference>
<dbReference type="Gene3D" id="1.10.287.130">
    <property type="match status" value="1"/>
</dbReference>
<dbReference type="Gene3D" id="3.30.450.20">
    <property type="entry name" value="PAS domain"/>
    <property type="match status" value="1"/>
</dbReference>
<dbReference type="Pfam" id="PF02518">
    <property type="entry name" value="HATPase_c"/>
    <property type="match status" value="1"/>
</dbReference>
<dbReference type="GO" id="GO:0009927">
    <property type="term" value="F:histidine phosphotransfer kinase activity"/>
    <property type="evidence" value="ECO:0007669"/>
    <property type="project" value="TreeGrafter"/>
</dbReference>
<dbReference type="AlphaFoldDB" id="A0A2K9NCG9"/>
<dbReference type="InterPro" id="IPR005467">
    <property type="entry name" value="His_kinase_dom"/>
</dbReference>
<comment type="catalytic activity">
    <reaction evidence="1">
        <text>ATP + protein L-histidine = ADP + protein N-phospho-L-histidine.</text>
        <dbReference type="EC" id="2.7.13.3"/>
    </reaction>
</comment>
<dbReference type="OrthoDB" id="8477705at2"/>
<name>A0A2K9NCG9_9PROT</name>
<accession>A0A2K9NCG9</accession>
<dbReference type="SUPFAM" id="SSF55785">
    <property type="entry name" value="PYP-like sensor domain (PAS domain)"/>
    <property type="match status" value="1"/>
</dbReference>
<dbReference type="InterPro" id="IPR000014">
    <property type="entry name" value="PAS"/>
</dbReference>
<sequence>MDGTTGAERPPTSPDRLRVRYPVLSPWLALPLALAGMAALAVTLLRPEAALPAGVSPWQPAALACAGLAVLLLLAVIIHAACQQRSQSIRERQELRDANAALVAQVARQQAVMDRLAQSERKYREIYETAMEGMFTIDIPGRFLSANPALLAMLRYDSLEQLQAEVQDATVSFYMDQQNREAITQALLAQEEVGSVPVELRRRDGEGFWVAISARIIRNADGKAVAFQGSVRDITQWRRDRQAMEAALNAAEMANRAKSEFLANMTHELRTPLNAIIGFSEIIATEAMGPMGQPAYREYAHDVHDSGQMLLSLINDILDLSKIQAGKKELSEKLVDVPRLIRSSMRLVAERADKGGVLLETEMEAELPPVRADEVALKQILSNLLSNAVKFTPQGGKVVCGARVEADGGMSLYVRDNGIGMREEDIATAMEPFRQIEGSHSRSAGGVGLGLPLVLALARLHGGDATLESTVDIGTTVTVVLPPARVQAMPLAFLRSVIPA</sequence>
<dbReference type="CDD" id="cd00082">
    <property type="entry name" value="HisKA"/>
    <property type="match status" value="1"/>
</dbReference>
<dbReference type="InterPro" id="IPR004358">
    <property type="entry name" value="Sig_transdc_His_kin-like_C"/>
</dbReference>
<keyword evidence="7" id="KW-1185">Reference proteome</keyword>
<dbReference type="InterPro" id="IPR000700">
    <property type="entry name" value="PAS-assoc_C"/>
</dbReference>
<dbReference type="InterPro" id="IPR036890">
    <property type="entry name" value="HATPase_C_sf"/>
</dbReference>
<dbReference type="RefSeq" id="WP_102112479.1">
    <property type="nucleotide sequence ID" value="NZ_BMGN01000008.1"/>
</dbReference>
<dbReference type="Gene3D" id="3.30.565.10">
    <property type="entry name" value="Histidine kinase-like ATPase, C-terminal domain"/>
    <property type="match status" value="1"/>
</dbReference>
<evidence type="ECO:0000256" key="4">
    <source>
        <dbReference type="ARBA" id="ARBA00022679"/>
    </source>
</evidence>
<dbReference type="PRINTS" id="PR00344">
    <property type="entry name" value="BCTRLSENSOR"/>
</dbReference>
<proteinExistence type="predicted"/>
<gene>
    <name evidence="6" type="ORF">C0V82_11590</name>
</gene>
<dbReference type="GO" id="GO:0005886">
    <property type="term" value="C:plasma membrane"/>
    <property type="evidence" value="ECO:0007669"/>
    <property type="project" value="TreeGrafter"/>
</dbReference>
<evidence type="ECO:0000256" key="2">
    <source>
        <dbReference type="ARBA" id="ARBA00012438"/>
    </source>
</evidence>
<dbReference type="Pfam" id="PF00512">
    <property type="entry name" value="HisKA"/>
    <property type="match status" value="1"/>
</dbReference>
<evidence type="ECO:0000313" key="6">
    <source>
        <dbReference type="EMBL" id="AUN30808.1"/>
    </source>
</evidence>
<dbReference type="EC" id="2.7.13.3" evidence="2"/>
<dbReference type="GO" id="GO:0000155">
    <property type="term" value="F:phosphorelay sensor kinase activity"/>
    <property type="evidence" value="ECO:0007669"/>
    <property type="project" value="InterPro"/>
</dbReference>
<dbReference type="InterPro" id="IPR036097">
    <property type="entry name" value="HisK_dim/P_sf"/>
</dbReference>
<reference evidence="6 7" key="1">
    <citation type="submission" date="2017-12" db="EMBL/GenBank/DDBJ databases">
        <title>Genomes of bacteria within cyanobacterial aggregates.</title>
        <authorList>
            <person name="Cai H."/>
        </authorList>
    </citation>
    <scope>NUCLEOTIDE SEQUENCE [LARGE SCALE GENOMIC DNA]</scope>
    <source>
        <strain evidence="6 7">TH16</strain>
    </source>
</reference>
<dbReference type="SUPFAM" id="SSF47384">
    <property type="entry name" value="Homodimeric domain of signal transducing histidine kinase"/>
    <property type="match status" value="1"/>
</dbReference>
<evidence type="ECO:0000256" key="3">
    <source>
        <dbReference type="ARBA" id="ARBA00022553"/>
    </source>
</evidence>
<dbReference type="SMART" id="SM00388">
    <property type="entry name" value="HisKA"/>
    <property type="match status" value="1"/>
</dbReference>
<dbReference type="NCBIfam" id="TIGR00229">
    <property type="entry name" value="sensory_box"/>
    <property type="match status" value="1"/>
</dbReference>
<dbReference type="InterPro" id="IPR035965">
    <property type="entry name" value="PAS-like_dom_sf"/>
</dbReference>
<evidence type="ECO:0000313" key="7">
    <source>
        <dbReference type="Proteomes" id="UP000234752"/>
    </source>
</evidence>
<dbReference type="SMART" id="SM00086">
    <property type="entry name" value="PAC"/>
    <property type="match status" value="1"/>
</dbReference>
<dbReference type="PROSITE" id="PS50112">
    <property type="entry name" value="PAS"/>
    <property type="match status" value="1"/>
</dbReference>
<keyword evidence="3" id="KW-0597">Phosphoprotein</keyword>
<dbReference type="InterPro" id="IPR003594">
    <property type="entry name" value="HATPase_dom"/>
</dbReference>
<evidence type="ECO:0000256" key="5">
    <source>
        <dbReference type="ARBA" id="ARBA00022777"/>
    </source>
</evidence>
<dbReference type="Pfam" id="PF13426">
    <property type="entry name" value="PAS_9"/>
    <property type="match status" value="1"/>
</dbReference>
<evidence type="ECO:0000256" key="1">
    <source>
        <dbReference type="ARBA" id="ARBA00000085"/>
    </source>
</evidence>
<protein>
    <recommendedName>
        <fullName evidence="2">histidine kinase</fullName>
        <ecNumber evidence="2">2.7.13.3</ecNumber>
    </recommendedName>
</protein>
<dbReference type="PROSITE" id="PS50113">
    <property type="entry name" value="PAC"/>
    <property type="match status" value="1"/>
</dbReference>
<dbReference type="KEGG" id="ncb:C0V82_11590"/>
<keyword evidence="5 6" id="KW-0418">Kinase</keyword>
<dbReference type="EMBL" id="CP025611">
    <property type="protein sequence ID" value="AUN30808.1"/>
    <property type="molecule type" value="Genomic_DNA"/>
</dbReference>
<dbReference type="CDD" id="cd00130">
    <property type="entry name" value="PAS"/>
    <property type="match status" value="1"/>
</dbReference>
<dbReference type="Proteomes" id="UP000234752">
    <property type="component" value="Chromosome eg_1"/>
</dbReference>
<dbReference type="SMART" id="SM00387">
    <property type="entry name" value="HATPase_c"/>
    <property type="match status" value="1"/>
</dbReference>
<dbReference type="PANTHER" id="PTHR43047">
    <property type="entry name" value="TWO-COMPONENT HISTIDINE PROTEIN KINASE"/>
    <property type="match status" value="1"/>
</dbReference>
<dbReference type="PROSITE" id="PS50109">
    <property type="entry name" value="HIS_KIN"/>
    <property type="match status" value="1"/>
</dbReference>